<keyword evidence="2" id="KW-1185">Reference proteome</keyword>
<dbReference type="Proteomes" id="UP000276133">
    <property type="component" value="Unassembled WGS sequence"/>
</dbReference>
<dbReference type="EMBL" id="REGN01007824">
    <property type="protein sequence ID" value="RNA05171.1"/>
    <property type="molecule type" value="Genomic_DNA"/>
</dbReference>
<name>A0A3M7Q2K5_BRAPC</name>
<evidence type="ECO:0000313" key="2">
    <source>
        <dbReference type="Proteomes" id="UP000276133"/>
    </source>
</evidence>
<protein>
    <recommendedName>
        <fullName evidence="3">RNA-directed DNA polymerase from mobile element jockey-like</fullName>
    </recommendedName>
</protein>
<evidence type="ECO:0000313" key="1">
    <source>
        <dbReference type="EMBL" id="RNA05171.1"/>
    </source>
</evidence>
<organism evidence="1 2">
    <name type="scientific">Brachionus plicatilis</name>
    <name type="common">Marine rotifer</name>
    <name type="synonym">Brachionus muelleri</name>
    <dbReference type="NCBI Taxonomy" id="10195"/>
    <lineage>
        <taxon>Eukaryota</taxon>
        <taxon>Metazoa</taxon>
        <taxon>Spiralia</taxon>
        <taxon>Gnathifera</taxon>
        <taxon>Rotifera</taxon>
        <taxon>Eurotatoria</taxon>
        <taxon>Monogononta</taxon>
        <taxon>Pseudotrocha</taxon>
        <taxon>Ploima</taxon>
        <taxon>Brachionidae</taxon>
        <taxon>Brachionus</taxon>
    </lineage>
</organism>
<evidence type="ECO:0008006" key="3">
    <source>
        <dbReference type="Google" id="ProtNLM"/>
    </source>
</evidence>
<reference evidence="1 2" key="1">
    <citation type="journal article" date="2018" name="Sci. Rep.">
        <title>Genomic signatures of local adaptation to the degree of environmental predictability in rotifers.</title>
        <authorList>
            <person name="Franch-Gras L."/>
            <person name="Hahn C."/>
            <person name="Garcia-Roger E.M."/>
            <person name="Carmona M.J."/>
            <person name="Serra M."/>
            <person name="Gomez A."/>
        </authorList>
    </citation>
    <scope>NUCLEOTIDE SEQUENCE [LARGE SCALE GENOMIC DNA]</scope>
    <source>
        <strain evidence="1">HYR1</strain>
    </source>
</reference>
<comment type="caution">
    <text evidence="1">The sequence shown here is derived from an EMBL/GenBank/DDBJ whole genome shotgun (WGS) entry which is preliminary data.</text>
</comment>
<sequence>MYNIPNVPQNILKDIVYLFSLSLRESKILNAWKSANITMIPKKPSLLPTNQYDKLSRKTFRTYRLLKII</sequence>
<gene>
    <name evidence="1" type="ORF">BpHYR1_016737</name>
</gene>
<proteinExistence type="predicted"/>
<dbReference type="AlphaFoldDB" id="A0A3M7Q2K5"/>
<accession>A0A3M7Q2K5</accession>